<evidence type="ECO:0000313" key="3">
    <source>
        <dbReference type="Proteomes" id="UP000316096"/>
    </source>
</evidence>
<evidence type="ECO:0008006" key="4">
    <source>
        <dbReference type="Google" id="ProtNLM"/>
    </source>
</evidence>
<dbReference type="InterPro" id="IPR045998">
    <property type="entry name" value="DUF5954"/>
</dbReference>
<dbReference type="Pfam" id="PF19379">
    <property type="entry name" value="DUF5954"/>
    <property type="match status" value="1"/>
</dbReference>
<feature type="compositionally biased region" description="Basic and acidic residues" evidence="1">
    <location>
        <begin position="297"/>
        <end position="309"/>
    </location>
</feature>
<dbReference type="EMBL" id="VFOZ01000001">
    <property type="protein sequence ID" value="TQM00350.1"/>
    <property type="molecule type" value="Genomic_DNA"/>
</dbReference>
<keyword evidence="3" id="KW-1185">Reference proteome</keyword>
<feature type="region of interest" description="Disordered" evidence="1">
    <location>
        <begin position="291"/>
        <end position="329"/>
    </location>
</feature>
<name>A0A543CTB5_9ACTN</name>
<sequence>MDVVTGSDGAAISGDLPWSTAEVAGSARLEALRAQRTHPALLWFGPTYGVMERTGAGWLMSTMTDQTPQSARNALGWWFRIMARRRSTAEAAREEFWEASALLERERLNELTVAGRRFRVVRADRFYRYGLSGPEQPRSTDSDTDRTGGRAGFDLLTAGLLGPAETPGGAALLGERWEAVPEGAVVPTEVTVDARKALTTHPKIALLAPRYAVTEQKDGHWPAQTDATPSPYDARRALAMYFREIVPVLLAPPDEELEAYREAAQRLERERLHQIRVAGRRFRIMRVETAVRLGPDGPEHPRPSDHDPDPPLTGETEELRTWDLLDEDE</sequence>
<dbReference type="Proteomes" id="UP000316096">
    <property type="component" value="Unassembled WGS sequence"/>
</dbReference>
<gene>
    <name evidence="2" type="ORF">FB559_6062</name>
</gene>
<evidence type="ECO:0000256" key="1">
    <source>
        <dbReference type="SAM" id="MobiDB-lite"/>
    </source>
</evidence>
<reference evidence="2 3" key="1">
    <citation type="submission" date="2019-06" db="EMBL/GenBank/DDBJ databases">
        <title>Sequencing the genomes of 1000 actinobacteria strains.</title>
        <authorList>
            <person name="Klenk H.-P."/>
        </authorList>
    </citation>
    <scope>NUCLEOTIDE SEQUENCE [LARGE SCALE GENOMIC DNA]</scope>
    <source>
        <strain evidence="2 3">DSM 102200</strain>
    </source>
</reference>
<protein>
    <recommendedName>
        <fullName evidence="4">PE-PGRS family protein</fullName>
    </recommendedName>
</protein>
<comment type="caution">
    <text evidence="2">The sequence shown here is derived from an EMBL/GenBank/DDBJ whole genome shotgun (WGS) entry which is preliminary data.</text>
</comment>
<accession>A0A543CTB5</accession>
<proteinExistence type="predicted"/>
<organism evidence="2 3">
    <name type="scientific">Actinoallomurus bryophytorum</name>
    <dbReference type="NCBI Taxonomy" id="1490222"/>
    <lineage>
        <taxon>Bacteria</taxon>
        <taxon>Bacillati</taxon>
        <taxon>Actinomycetota</taxon>
        <taxon>Actinomycetes</taxon>
        <taxon>Streptosporangiales</taxon>
        <taxon>Thermomonosporaceae</taxon>
        <taxon>Actinoallomurus</taxon>
    </lineage>
</organism>
<evidence type="ECO:0000313" key="2">
    <source>
        <dbReference type="EMBL" id="TQM00350.1"/>
    </source>
</evidence>
<dbReference type="AlphaFoldDB" id="A0A543CTB5"/>